<evidence type="ECO:0000313" key="9">
    <source>
        <dbReference type="Proteomes" id="UP000692954"/>
    </source>
</evidence>
<evidence type="ECO:0000313" key="8">
    <source>
        <dbReference type="EMBL" id="CAD8107189.1"/>
    </source>
</evidence>
<dbReference type="GO" id="GO:0000407">
    <property type="term" value="C:phagophore assembly site"/>
    <property type="evidence" value="ECO:0007669"/>
    <property type="project" value="TreeGrafter"/>
</dbReference>
<proteinExistence type="predicted"/>
<accession>A0A8S1PXE0</accession>
<evidence type="ECO:0000256" key="3">
    <source>
        <dbReference type="ARBA" id="ARBA00022777"/>
    </source>
</evidence>
<protein>
    <recommendedName>
        <fullName evidence="7">Protein kinase domain-containing protein</fullName>
    </recommendedName>
</protein>
<evidence type="ECO:0000256" key="4">
    <source>
        <dbReference type="ARBA" id="ARBA00022840"/>
    </source>
</evidence>
<reference evidence="8" key="1">
    <citation type="submission" date="2021-01" db="EMBL/GenBank/DDBJ databases">
        <authorList>
            <consortium name="Genoscope - CEA"/>
            <person name="William W."/>
        </authorList>
    </citation>
    <scope>NUCLEOTIDE SEQUENCE</scope>
</reference>
<dbReference type="InterPro" id="IPR017441">
    <property type="entry name" value="Protein_kinase_ATP_BS"/>
</dbReference>
<dbReference type="GO" id="GO:0005776">
    <property type="term" value="C:autophagosome"/>
    <property type="evidence" value="ECO:0007669"/>
    <property type="project" value="TreeGrafter"/>
</dbReference>
<evidence type="ECO:0000259" key="7">
    <source>
        <dbReference type="PROSITE" id="PS50011"/>
    </source>
</evidence>
<keyword evidence="6" id="KW-0175">Coiled coil</keyword>
<dbReference type="PROSITE" id="PS00108">
    <property type="entry name" value="PROTEIN_KINASE_ST"/>
    <property type="match status" value="1"/>
</dbReference>
<feature type="domain" description="Protein kinase" evidence="7">
    <location>
        <begin position="13"/>
        <end position="282"/>
    </location>
</feature>
<organism evidence="8 9">
    <name type="scientific">Paramecium sonneborni</name>
    <dbReference type="NCBI Taxonomy" id="65129"/>
    <lineage>
        <taxon>Eukaryota</taxon>
        <taxon>Sar</taxon>
        <taxon>Alveolata</taxon>
        <taxon>Ciliophora</taxon>
        <taxon>Intramacronucleata</taxon>
        <taxon>Oligohymenophorea</taxon>
        <taxon>Peniculida</taxon>
        <taxon>Parameciidae</taxon>
        <taxon>Paramecium</taxon>
    </lineage>
</organism>
<keyword evidence="2 5" id="KW-0547">Nucleotide-binding</keyword>
<dbReference type="OrthoDB" id="5337378at2759"/>
<dbReference type="PANTHER" id="PTHR24348">
    <property type="entry name" value="SERINE/THREONINE-PROTEIN KINASE UNC-51-RELATED"/>
    <property type="match status" value="1"/>
</dbReference>
<dbReference type="FunFam" id="1.10.510.10:FF:001344">
    <property type="entry name" value="Uncharacterized protein"/>
    <property type="match status" value="1"/>
</dbReference>
<dbReference type="GO" id="GO:0004674">
    <property type="term" value="F:protein serine/threonine kinase activity"/>
    <property type="evidence" value="ECO:0007669"/>
    <property type="project" value="InterPro"/>
</dbReference>
<dbReference type="GO" id="GO:0016020">
    <property type="term" value="C:membrane"/>
    <property type="evidence" value="ECO:0007669"/>
    <property type="project" value="TreeGrafter"/>
</dbReference>
<evidence type="ECO:0000256" key="1">
    <source>
        <dbReference type="ARBA" id="ARBA00022679"/>
    </source>
</evidence>
<keyword evidence="3" id="KW-0418">Kinase</keyword>
<evidence type="ECO:0000256" key="5">
    <source>
        <dbReference type="PROSITE-ProRule" id="PRU10141"/>
    </source>
</evidence>
<sequence length="556" mass="65672">MSEKKVVGKKYEYQTQDKLGSGAFAEVYFGKNKLTQEAVAIKVIKRSVLAKYGDEILEQIQREVAILQELVEASKKDACPFINRIYECLETANNIYIVLEFCNQGTLLDKIKKQKKLSEDEALFILFQLLQALALLADNNIAHRDIKPENIFIKDEVYKLGDFGFAGQKSMYQTHLGTFPYMAPEFFINDQYDSKVDVWALGLLTHEMLFGEIYFIGKSQFEVQQKILTKQYLLDDQKYNISEGVKELLKQMINKNPQERISAKDALKCEIFNKYKRDERFLKIMEDEKEFMKQFAGDVPQISNQEIQRQEEERQRREEEERAKQLQMQLDSQKSQMIQQGIQQLIDGIKDKINGILLMVQLCDFLSQNMIEICRFEILYILKQAAILMNQLKEKMDQNLVMGKQDHINFEVDQEVWNLFYQDGKVKELIDEMEGNRNQIRRKYIEYLNYINNFTSQNYRESTHYTEQITNLNFTKLIEHQLYNEQLYHKMKFFKEDKDKVKDEKVKNLINKCLIWMYAAYEYQKLCSGQLMNITRFMSALNSGDTDAMKNCLNKV</sequence>
<dbReference type="Pfam" id="PF00069">
    <property type="entry name" value="Pkinase"/>
    <property type="match status" value="1"/>
</dbReference>
<dbReference type="InterPro" id="IPR008271">
    <property type="entry name" value="Ser/Thr_kinase_AS"/>
</dbReference>
<comment type="caution">
    <text evidence="8">The sequence shown here is derived from an EMBL/GenBank/DDBJ whole genome shotgun (WGS) entry which is preliminary data.</text>
</comment>
<keyword evidence="1" id="KW-0808">Transferase</keyword>
<dbReference type="InterPro" id="IPR000719">
    <property type="entry name" value="Prot_kinase_dom"/>
</dbReference>
<dbReference type="PROSITE" id="PS50011">
    <property type="entry name" value="PROTEIN_KINASE_DOM"/>
    <property type="match status" value="1"/>
</dbReference>
<dbReference type="InterPro" id="IPR045269">
    <property type="entry name" value="Atg1-like"/>
</dbReference>
<dbReference type="PANTHER" id="PTHR24348:SF22">
    <property type="entry name" value="NON-SPECIFIC SERINE_THREONINE PROTEIN KINASE"/>
    <property type="match status" value="1"/>
</dbReference>
<dbReference type="GO" id="GO:0005524">
    <property type="term" value="F:ATP binding"/>
    <property type="evidence" value="ECO:0007669"/>
    <property type="project" value="UniProtKB-UniRule"/>
</dbReference>
<dbReference type="PROSITE" id="PS00107">
    <property type="entry name" value="PROTEIN_KINASE_ATP"/>
    <property type="match status" value="1"/>
</dbReference>
<feature type="coiled-coil region" evidence="6">
    <location>
        <begin position="302"/>
        <end position="336"/>
    </location>
</feature>
<evidence type="ECO:0000256" key="2">
    <source>
        <dbReference type="ARBA" id="ARBA00022741"/>
    </source>
</evidence>
<dbReference type="GO" id="GO:0000045">
    <property type="term" value="P:autophagosome assembly"/>
    <property type="evidence" value="ECO:0007669"/>
    <property type="project" value="TreeGrafter"/>
</dbReference>
<dbReference type="GO" id="GO:0005829">
    <property type="term" value="C:cytosol"/>
    <property type="evidence" value="ECO:0007669"/>
    <property type="project" value="TreeGrafter"/>
</dbReference>
<dbReference type="EMBL" id="CAJJDN010000088">
    <property type="protein sequence ID" value="CAD8107189.1"/>
    <property type="molecule type" value="Genomic_DNA"/>
</dbReference>
<keyword evidence="9" id="KW-1185">Reference proteome</keyword>
<gene>
    <name evidence="8" type="ORF">PSON_ATCC_30995.1.T0880163</name>
</gene>
<keyword evidence="4 5" id="KW-0067">ATP-binding</keyword>
<dbReference type="GO" id="GO:0010506">
    <property type="term" value="P:regulation of autophagy"/>
    <property type="evidence" value="ECO:0007669"/>
    <property type="project" value="InterPro"/>
</dbReference>
<feature type="binding site" evidence="5">
    <location>
        <position position="42"/>
    </location>
    <ligand>
        <name>ATP</name>
        <dbReference type="ChEBI" id="CHEBI:30616"/>
    </ligand>
</feature>
<evidence type="ECO:0000256" key="6">
    <source>
        <dbReference type="SAM" id="Coils"/>
    </source>
</evidence>
<dbReference type="SMART" id="SM00220">
    <property type="entry name" value="S_TKc"/>
    <property type="match status" value="1"/>
</dbReference>
<dbReference type="Proteomes" id="UP000692954">
    <property type="component" value="Unassembled WGS sequence"/>
</dbReference>
<name>A0A8S1PXE0_9CILI</name>
<dbReference type="AlphaFoldDB" id="A0A8S1PXE0"/>